<feature type="non-terminal residue" evidence="2">
    <location>
        <position position="160"/>
    </location>
</feature>
<feature type="compositionally biased region" description="Polar residues" evidence="1">
    <location>
        <begin position="128"/>
        <end position="145"/>
    </location>
</feature>
<protein>
    <submittedName>
        <fullName evidence="2">Uncharacterized protein</fullName>
    </submittedName>
</protein>
<feature type="region of interest" description="Disordered" evidence="1">
    <location>
        <begin position="1"/>
        <end position="47"/>
    </location>
</feature>
<dbReference type="EMBL" id="JBJQND010000008">
    <property type="protein sequence ID" value="KAL3869399.1"/>
    <property type="molecule type" value="Genomic_DNA"/>
</dbReference>
<gene>
    <name evidence="2" type="ORF">ACJMK2_042084</name>
</gene>
<accession>A0ABD3W6A4</accession>
<feature type="compositionally biased region" description="Polar residues" evidence="1">
    <location>
        <begin position="107"/>
        <end position="120"/>
    </location>
</feature>
<evidence type="ECO:0000313" key="2">
    <source>
        <dbReference type="EMBL" id="KAL3869399.1"/>
    </source>
</evidence>
<sequence>QRSRRQKNPIVYKELSDSEIDREDSESDNDLEEDDQPEKDIGAGISDLDSFYKCDTTEKSWVKAFKDPKRKWRIKRTYTKDHYTSKQLEELEKEKVNEEFMDMLPTEPTSQDTSTDTPITTPCIKPMSATSTPGLKSKTVSSLDMNDTEDIEMVPSQLAM</sequence>
<dbReference type="AlphaFoldDB" id="A0ABD3W6A4"/>
<feature type="compositionally biased region" description="Acidic residues" evidence="1">
    <location>
        <begin position="17"/>
        <end position="37"/>
    </location>
</feature>
<reference evidence="2 3" key="1">
    <citation type="submission" date="2024-11" db="EMBL/GenBank/DDBJ databases">
        <title>Chromosome-level genome assembly of the freshwater bivalve Anodonta woodiana.</title>
        <authorList>
            <person name="Chen X."/>
        </authorList>
    </citation>
    <scope>NUCLEOTIDE SEQUENCE [LARGE SCALE GENOMIC DNA]</scope>
    <source>
        <strain evidence="2">MN2024</strain>
        <tissue evidence="2">Gills</tissue>
    </source>
</reference>
<organism evidence="2 3">
    <name type="scientific">Sinanodonta woodiana</name>
    <name type="common">Chinese pond mussel</name>
    <name type="synonym">Anodonta woodiana</name>
    <dbReference type="NCBI Taxonomy" id="1069815"/>
    <lineage>
        <taxon>Eukaryota</taxon>
        <taxon>Metazoa</taxon>
        <taxon>Spiralia</taxon>
        <taxon>Lophotrochozoa</taxon>
        <taxon>Mollusca</taxon>
        <taxon>Bivalvia</taxon>
        <taxon>Autobranchia</taxon>
        <taxon>Heteroconchia</taxon>
        <taxon>Palaeoheterodonta</taxon>
        <taxon>Unionida</taxon>
        <taxon>Unionoidea</taxon>
        <taxon>Unionidae</taxon>
        <taxon>Unioninae</taxon>
        <taxon>Sinanodonta</taxon>
    </lineage>
</organism>
<keyword evidence="3" id="KW-1185">Reference proteome</keyword>
<comment type="caution">
    <text evidence="2">The sequence shown here is derived from an EMBL/GenBank/DDBJ whole genome shotgun (WGS) entry which is preliminary data.</text>
</comment>
<proteinExistence type="predicted"/>
<dbReference type="Proteomes" id="UP001634394">
    <property type="component" value="Unassembled WGS sequence"/>
</dbReference>
<feature type="non-terminal residue" evidence="2">
    <location>
        <position position="1"/>
    </location>
</feature>
<evidence type="ECO:0000256" key="1">
    <source>
        <dbReference type="SAM" id="MobiDB-lite"/>
    </source>
</evidence>
<feature type="region of interest" description="Disordered" evidence="1">
    <location>
        <begin position="105"/>
        <end position="160"/>
    </location>
</feature>
<name>A0ABD3W6A4_SINWO</name>
<evidence type="ECO:0000313" key="3">
    <source>
        <dbReference type="Proteomes" id="UP001634394"/>
    </source>
</evidence>